<dbReference type="Proteomes" id="UP000219215">
    <property type="component" value="Chromosome DPRO"/>
</dbReference>
<dbReference type="RefSeq" id="WP_097011854.1">
    <property type="nucleotide sequence ID" value="NZ_LT907975.1"/>
</dbReference>
<evidence type="ECO:0000313" key="2">
    <source>
        <dbReference type="EMBL" id="SOB58881.1"/>
    </source>
</evidence>
<dbReference type="EMBL" id="LT907975">
    <property type="protein sequence ID" value="SOB58881.1"/>
    <property type="molecule type" value="Genomic_DNA"/>
</dbReference>
<name>A0A2C8F7Z9_9BACT</name>
<dbReference type="AlphaFoldDB" id="A0A2C8F7Z9"/>
<proteinExistence type="predicted"/>
<dbReference type="InterPro" id="IPR021342">
    <property type="entry name" value="DUF2959"/>
</dbReference>
<gene>
    <name evidence="2" type="ORF">DPRO_1978</name>
</gene>
<organism evidence="2 3">
    <name type="scientific">Pseudodesulfovibrio profundus</name>
    <dbReference type="NCBI Taxonomy" id="57320"/>
    <lineage>
        <taxon>Bacteria</taxon>
        <taxon>Pseudomonadati</taxon>
        <taxon>Thermodesulfobacteriota</taxon>
        <taxon>Desulfovibrionia</taxon>
        <taxon>Desulfovibrionales</taxon>
        <taxon>Desulfovibrionaceae</taxon>
    </lineage>
</organism>
<dbReference type="KEGG" id="pprf:DPRO_1978"/>
<evidence type="ECO:0008006" key="4">
    <source>
        <dbReference type="Google" id="ProtNLM"/>
    </source>
</evidence>
<dbReference type="OrthoDB" id="9780401at2"/>
<evidence type="ECO:0000313" key="3">
    <source>
        <dbReference type="Proteomes" id="UP000219215"/>
    </source>
</evidence>
<dbReference type="Pfam" id="PF11172">
    <property type="entry name" value="DUF2959"/>
    <property type="match status" value="1"/>
</dbReference>
<protein>
    <recommendedName>
        <fullName evidence="4">DNA repair protein</fullName>
    </recommendedName>
</protein>
<feature type="coiled-coil region" evidence="1">
    <location>
        <begin position="35"/>
        <end position="112"/>
    </location>
</feature>
<accession>A0A2C8F7Z9</accession>
<keyword evidence="3" id="KW-1185">Reference proteome</keyword>
<evidence type="ECO:0000256" key="1">
    <source>
        <dbReference type="SAM" id="Coils"/>
    </source>
</evidence>
<sequence>MHRIILPLVLFSLLFAGGCSKAYYSAMEKVGYDKREILSDRVENARESQQDAKEQFANALERYKSVVDFDGGALEEKYDILNAEYESSEEQAQEVRDRIDSVEDVADALFDEWAEEITQYSSAKLRRSSQQKLSATKARYAKLIKAMKRASSKMDPVLAAFKDQVLFLKHNLNAKAIAALEGELGTIRSDVDALIKEMEKSIAEADAFIQTLE</sequence>
<dbReference type="Gene3D" id="1.20.5.300">
    <property type="match status" value="1"/>
</dbReference>
<dbReference type="PROSITE" id="PS51257">
    <property type="entry name" value="PROKAR_LIPOPROTEIN"/>
    <property type="match status" value="1"/>
</dbReference>
<reference evidence="3" key="1">
    <citation type="submission" date="2017-09" db="EMBL/GenBank/DDBJ databases">
        <authorList>
            <person name="Regsiter A."/>
            <person name="William W."/>
        </authorList>
    </citation>
    <scope>NUCLEOTIDE SEQUENCE [LARGE SCALE GENOMIC DNA]</scope>
    <source>
        <strain evidence="3">500-1</strain>
    </source>
</reference>
<keyword evidence="1" id="KW-0175">Coiled coil</keyword>